<proteinExistence type="predicted"/>
<protein>
    <submittedName>
        <fullName evidence="1">Uncharacterized protein</fullName>
    </submittedName>
</protein>
<dbReference type="AlphaFoldDB" id="A0A511T1J2"/>
<reference evidence="1 2" key="1">
    <citation type="submission" date="2019-07" db="EMBL/GenBank/DDBJ databases">
        <title>Whole genome shotgun sequence of Myxococcus fulvus NBRC 100333.</title>
        <authorList>
            <person name="Hosoyama A."/>
            <person name="Uohara A."/>
            <person name="Ohji S."/>
            <person name="Ichikawa N."/>
        </authorList>
    </citation>
    <scope>NUCLEOTIDE SEQUENCE [LARGE SCALE GENOMIC DNA]</scope>
    <source>
        <strain evidence="1 2">NBRC 100333</strain>
    </source>
</reference>
<dbReference type="EMBL" id="BJXR01000027">
    <property type="protein sequence ID" value="GEN08014.1"/>
    <property type="molecule type" value="Genomic_DNA"/>
</dbReference>
<comment type="caution">
    <text evidence="1">The sequence shown here is derived from an EMBL/GenBank/DDBJ whole genome shotgun (WGS) entry which is preliminary data.</text>
</comment>
<accession>A0A511T1J2</accession>
<organism evidence="1 2">
    <name type="scientific">Myxococcus fulvus</name>
    <dbReference type="NCBI Taxonomy" id="33"/>
    <lineage>
        <taxon>Bacteria</taxon>
        <taxon>Pseudomonadati</taxon>
        <taxon>Myxococcota</taxon>
        <taxon>Myxococcia</taxon>
        <taxon>Myxococcales</taxon>
        <taxon>Cystobacterineae</taxon>
        <taxon>Myxococcaceae</taxon>
        <taxon>Myxococcus</taxon>
    </lineage>
</organism>
<dbReference type="Proteomes" id="UP000321514">
    <property type="component" value="Unassembled WGS sequence"/>
</dbReference>
<evidence type="ECO:0000313" key="1">
    <source>
        <dbReference type="EMBL" id="GEN08014.1"/>
    </source>
</evidence>
<evidence type="ECO:0000313" key="2">
    <source>
        <dbReference type="Proteomes" id="UP000321514"/>
    </source>
</evidence>
<dbReference type="OrthoDB" id="5525962at2"/>
<sequence>MPTEVLVMCTACGRPQAAGGARCFACGAPLPDAPLPAPPPAEVPPPTPPGPFLTADLGGGRQLVGEAGRLSYRMADGVAPRVVELVHLRALTLETRPFLEALMLCGFGALGAVASVLVLKVVAFGLTALGVLLAAVCRVHTLVLETSTGGTTRWSLGLARRGSERDARLLQAWRTLAGAVKARGVVVTDADGRPVDGPHA</sequence>
<dbReference type="RefSeq" id="WP_046714831.1">
    <property type="nucleotide sequence ID" value="NZ_BJXR01000027.1"/>
</dbReference>
<name>A0A511T1J2_MYXFU</name>
<gene>
    <name evidence="1" type="ORF">MFU01_30510</name>
</gene>
<dbReference type="STRING" id="1334629.MFUL124B02_28555"/>